<evidence type="ECO:0000256" key="7">
    <source>
        <dbReference type="ARBA" id="ARBA00023136"/>
    </source>
</evidence>
<dbReference type="Pfam" id="PF00003">
    <property type="entry name" value="7tm_3"/>
    <property type="match status" value="2"/>
</dbReference>
<evidence type="ECO:0000256" key="1">
    <source>
        <dbReference type="ARBA" id="ARBA00004651"/>
    </source>
</evidence>
<dbReference type="SUPFAM" id="SSF53822">
    <property type="entry name" value="Periplasmic binding protein-like I"/>
    <property type="match status" value="2"/>
</dbReference>
<dbReference type="InterPro" id="IPR028082">
    <property type="entry name" value="Peripla_BP_I"/>
</dbReference>
<feature type="transmembrane region" description="Helical" evidence="11">
    <location>
        <begin position="1623"/>
        <end position="1643"/>
    </location>
</feature>
<gene>
    <name evidence="13" type="ORF">XELAEV_18004644mg</name>
</gene>
<keyword evidence="3 11" id="KW-0812">Transmembrane</keyword>
<dbReference type="InterPro" id="IPR038550">
    <property type="entry name" value="GPCR_3_9-Cys_sf"/>
</dbReference>
<comment type="subcellular location">
    <subcellularLocation>
        <location evidence="1">Cell membrane</location>
        <topology evidence="1">Multi-pass membrane protein</topology>
    </subcellularLocation>
</comment>
<keyword evidence="6" id="KW-0297">G-protein coupled receptor</keyword>
<dbReference type="PANTHER" id="PTHR24061:SF588">
    <property type="entry name" value="VOMERONASAL TYPE-2 RECEPTOR 26"/>
    <property type="match status" value="1"/>
</dbReference>
<evidence type="ECO:0000256" key="2">
    <source>
        <dbReference type="ARBA" id="ARBA00022475"/>
    </source>
</evidence>
<feature type="transmembrane region" description="Helical" evidence="11">
    <location>
        <begin position="1593"/>
        <end position="1611"/>
    </location>
</feature>
<feature type="transmembrane region" description="Helical" evidence="11">
    <location>
        <begin position="1655"/>
        <end position="1679"/>
    </location>
</feature>
<dbReference type="GO" id="GO:0005886">
    <property type="term" value="C:plasma membrane"/>
    <property type="evidence" value="ECO:0007669"/>
    <property type="project" value="UniProtKB-SubCell"/>
</dbReference>
<dbReference type="FunFam" id="2.10.50.30:FF:000003">
    <property type="entry name" value="Vomeronasal 2, receptor 120"/>
    <property type="match status" value="2"/>
</dbReference>
<evidence type="ECO:0000256" key="11">
    <source>
        <dbReference type="SAM" id="Phobius"/>
    </source>
</evidence>
<dbReference type="Gene3D" id="3.40.50.2300">
    <property type="match status" value="4"/>
</dbReference>
<name>A0A974BRF9_XENLA</name>
<dbReference type="CDD" id="cd15283">
    <property type="entry name" value="7tmC_V2R_pheromone"/>
    <property type="match status" value="1"/>
</dbReference>
<feature type="transmembrane region" description="Helical" evidence="11">
    <location>
        <begin position="1544"/>
        <end position="1562"/>
    </location>
</feature>
<feature type="transmembrane region" description="Helical" evidence="11">
    <location>
        <begin position="1466"/>
        <end position="1487"/>
    </location>
</feature>
<keyword evidence="2" id="KW-1003">Cell membrane</keyword>
<proteinExistence type="predicted"/>
<feature type="transmembrane region" description="Helical" evidence="11">
    <location>
        <begin position="733"/>
        <end position="751"/>
    </location>
</feature>
<dbReference type="PRINTS" id="PR00248">
    <property type="entry name" value="GPCRMGR"/>
</dbReference>
<dbReference type="PANTHER" id="PTHR24061">
    <property type="entry name" value="CALCIUM-SENSING RECEPTOR-RELATED"/>
    <property type="match status" value="1"/>
</dbReference>
<dbReference type="InterPro" id="IPR001828">
    <property type="entry name" value="ANF_lig-bd_rcpt"/>
</dbReference>
<feature type="transmembrane region" description="Helical" evidence="11">
    <location>
        <begin position="655"/>
        <end position="676"/>
    </location>
</feature>
<dbReference type="InterPro" id="IPR017978">
    <property type="entry name" value="GPCR_3_C"/>
</dbReference>
<evidence type="ECO:0000259" key="12">
    <source>
        <dbReference type="PROSITE" id="PS50259"/>
    </source>
</evidence>
<keyword evidence="5 11" id="KW-1133">Transmembrane helix</keyword>
<feature type="transmembrane region" description="Helical" evidence="11">
    <location>
        <begin position="1431"/>
        <end position="1454"/>
    </location>
</feature>
<organism evidence="13">
    <name type="scientific">Xenopus laevis</name>
    <name type="common">African clawed frog</name>
    <dbReference type="NCBI Taxonomy" id="8355"/>
    <lineage>
        <taxon>Eukaryota</taxon>
        <taxon>Metazoa</taxon>
        <taxon>Chordata</taxon>
        <taxon>Craniata</taxon>
        <taxon>Vertebrata</taxon>
        <taxon>Euteleostomi</taxon>
        <taxon>Amphibia</taxon>
        <taxon>Batrachia</taxon>
        <taxon>Anura</taxon>
        <taxon>Pipoidea</taxon>
        <taxon>Pipidae</taxon>
        <taxon>Xenopodinae</taxon>
        <taxon>Xenopus</taxon>
        <taxon>Xenopus</taxon>
    </lineage>
</organism>
<feature type="transmembrane region" description="Helical" evidence="11">
    <location>
        <begin position="620"/>
        <end position="643"/>
    </location>
</feature>
<dbReference type="PROSITE" id="PS50259">
    <property type="entry name" value="G_PROTEIN_RECEP_F3_4"/>
    <property type="match status" value="2"/>
</dbReference>
<keyword evidence="9" id="KW-0325">Glycoprotein</keyword>
<evidence type="ECO:0000256" key="9">
    <source>
        <dbReference type="ARBA" id="ARBA00023180"/>
    </source>
</evidence>
<dbReference type="InterPro" id="IPR000337">
    <property type="entry name" value="GPCR_3"/>
</dbReference>
<dbReference type="Gene3D" id="2.10.50.30">
    <property type="entry name" value="GPCR, family 3, nine cysteines domain"/>
    <property type="match status" value="2"/>
</dbReference>
<dbReference type="InterPro" id="IPR000068">
    <property type="entry name" value="GPCR_3_Ca_sens_rcpt-rel"/>
</dbReference>
<feature type="transmembrane region" description="Helical" evidence="11">
    <location>
        <begin position="782"/>
        <end position="800"/>
    </location>
</feature>
<evidence type="ECO:0000256" key="5">
    <source>
        <dbReference type="ARBA" id="ARBA00022989"/>
    </source>
</evidence>
<evidence type="ECO:0000256" key="6">
    <source>
        <dbReference type="ARBA" id="ARBA00023040"/>
    </source>
</evidence>
<feature type="domain" description="G-protein coupled receptors family 3 profile" evidence="12">
    <location>
        <begin position="1429"/>
        <end position="1693"/>
    </location>
</feature>
<dbReference type="Pfam" id="PF07562">
    <property type="entry name" value="NCD3G"/>
    <property type="match status" value="2"/>
</dbReference>
<evidence type="ECO:0000313" key="13">
    <source>
        <dbReference type="EMBL" id="OCT56611.1"/>
    </source>
</evidence>
<dbReference type="EMBL" id="KV467261">
    <property type="protein sequence ID" value="OCT56611.1"/>
    <property type="molecule type" value="Genomic_DNA"/>
</dbReference>
<evidence type="ECO:0000256" key="4">
    <source>
        <dbReference type="ARBA" id="ARBA00022729"/>
    </source>
</evidence>
<dbReference type="PROSITE" id="PS00981">
    <property type="entry name" value="G_PROTEIN_RECEP_F3_3"/>
    <property type="match status" value="2"/>
</dbReference>
<dbReference type="InterPro" id="IPR011500">
    <property type="entry name" value="GPCR_3_9-Cys_dom"/>
</dbReference>
<keyword evidence="10" id="KW-0807">Transducer</keyword>
<dbReference type="GO" id="GO:0004930">
    <property type="term" value="F:G protein-coupled receptor activity"/>
    <property type="evidence" value="ECO:0007669"/>
    <property type="project" value="UniProtKB-KW"/>
</dbReference>
<dbReference type="Pfam" id="PF01094">
    <property type="entry name" value="ANF_receptor"/>
    <property type="match status" value="2"/>
</dbReference>
<feature type="domain" description="G-protein coupled receptors family 3 profile" evidence="12">
    <location>
        <begin position="618"/>
        <end position="837"/>
    </location>
</feature>
<keyword evidence="7 11" id="KW-0472">Membrane</keyword>
<protein>
    <recommendedName>
        <fullName evidence="12">G-protein coupled receptors family 3 profile domain-containing protein</fullName>
    </recommendedName>
</protein>
<dbReference type="FunFam" id="3.40.50.2300:FF:000728">
    <property type="entry name" value="Uncharacterized protein"/>
    <property type="match status" value="2"/>
</dbReference>
<feature type="transmembrane region" description="Helical" evidence="11">
    <location>
        <begin position="812"/>
        <end position="832"/>
    </location>
</feature>
<feature type="transmembrane region" description="Helical" evidence="11">
    <location>
        <begin position="688"/>
        <end position="712"/>
    </location>
</feature>
<evidence type="ECO:0000256" key="3">
    <source>
        <dbReference type="ARBA" id="ARBA00022692"/>
    </source>
</evidence>
<keyword evidence="8" id="KW-0675">Receptor</keyword>
<sequence>MLGAIALSLFLLKLKYLVGLIVIICKFPIVFVDPACRLSIIEAYEEYEYIHEGDVTIGGILTVNSFIIPFTESDEGPDSLMCVSAMLQFYRQLVDFIFAIEKINNDPILLANVTLGYHIYDSCGDPRKAVRSVFQILSGTREPVPNYSCVGKRNIAGFIGDLTSDTTVPIAQILSLFGYAQISYGATGSLLSNRVAFPYFFRTVESDNSHYFALSKLLKYFGWTWVGIIIFSENNEDLKLLSHHLSNNGICVEFHIKIHNYNTDVNYEPYKEIIQNSLTSVIVFCGTASMHMIGGLSLLSDAFSTKTIIVSFTVAANSQILDYAPKLFMGCLGLLQYFSYSLDSPERRLFLETIYPLKYPKDKLLENIWIRYYSCLSEDQDKNTLFAKIYKHKLQNCTGWERISHLHQFDNKFYSPRVLLSVNTMSRALHDIHVSHSKQALTSKIVYKFQLHYYLRNILYDIHEDKTSVFVENGEPISQYLIYNCLLDMDGRIAVTNVGLFIPWAPSDQKMHKGSIRWKTNNSQIPRSQCSDSCLPGYRKAPRGRTKACCYDCVPCSEGEISNITGMANITFSGFRPYLLTKHSENCIRCPDMEWPTNKKRWCTAKRIEFLSYSEDVISVLYLMFSAILFLITVLVLGIFIKYQDSPIVRANNRSLSFLLLVSIKLSFLSVFLFLGRPVDITCMLRNITFGITFSIAVSSLLAKTIMVYVAFKATKPGSSWRKWVGVKLSNSVVLFCSSIQIIICMTWLAISPPFQELDLHTYPGTIIIQCNEGSAIGFYSVIGYMGLLAAVSFVLAFLARTLPDSFNEAKYITFSMLLFCSVWITMIPAYLSTKGKNTPNPGSPLSLCATDCCWDNPSIVGLKSFETFDSKDLIVQSNDYSFDRSIELFALKSFDFDIRSRRILIPSRISRKINNDPVLLANVTLGYHIYDSCGDPRKAVRSVFQILSGTREPVPNYSCVGKRNIAGFIGDLTLDTTVPIAQILSLFGYAQISYGATGSLLSNRVAFPYFFRTVESDNSHYFALSKLLKYFGWTWVGIIIFSENNEDLKLLSHHLSNNGICVEFHIKIHNYNTDVKYEPYKEIIQNSLTSVIVFCGTASMHMIGGLGLQSDAFSTKTIIVSFTVAANSHILDYAPKLFMGCLGLLQYFSYSLDSPERRLFLETIYPLKYPKDKLLENIWIRYYSCLSEDQDKNTFFERIYKRKLQNCTGWERISHLHQFDNKFYSPRVLLAVNMMSRALHDIHFSHSNQALTSKMVYKFQLQYYLRNILYDIHEDKTSVYVENGEHVSQYLIYNCLLDMDGRIAVTNVGLFIPWAPSDQKMHKGSIRWKTNNSQIPRSQCSDSCLPGYRKAPRGRTKACCYDCVPCSEGEISNITGMANITFSGFRPYLLTKHSENCIRCPDMEWPTKKKRWCTAKKIEFLSYSDDVISVLYLMFSAILFLITVLVLGIFIKYQDTPIVRANNSSLSFLLLVSIKLSFLSVFLFLGRPVDITCMLRNITFGITFSIAVSSLLAKTIMVYVAFKATKPGSSWRKWVGVKLSNSVVLFCSSIQIIICMTWLAISPPFQELDLHTYPGTIIIQCNEGSAIGFYSVIGYMGLLAAVSFVLAFLARTLPDSFNEAKYITFSMLLFCSVWITMIPAYLSTKGKNTVCVEIFAILTSSAGLLFCIFLPKCFIILFRPERNIKSTMLGRKTLISM</sequence>
<feature type="transmembrane region" description="Helical" evidence="11">
    <location>
        <begin position="1499"/>
        <end position="1523"/>
    </location>
</feature>
<keyword evidence="4" id="KW-0732">Signal</keyword>
<evidence type="ECO:0000256" key="10">
    <source>
        <dbReference type="ARBA" id="ARBA00023224"/>
    </source>
</evidence>
<dbReference type="InterPro" id="IPR017979">
    <property type="entry name" value="GPCR_3_CS"/>
</dbReference>
<reference evidence="13" key="1">
    <citation type="submission" date="2016-05" db="EMBL/GenBank/DDBJ databases">
        <title>WGS assembly of Xenopus laevis.</title>
        <authorList>
            <person name="Session A."/>
            <person name="Uno Y."/>
            <person name="Kwon T."/>
            <person name="Chapman J."/>
            <person name="Toyoda A."/>
            <person name="Takahashi S."/>
            <person name="Fukui A."/>
            <person name="Hikosaka A."/>
            <person name="Putnam N."/>
            <person name="Stites J."/>
            <person name="Van Heeringen S."/>
            <person name="Quigley I."/>
            <person name="Heinz S."/>
            <person name="Hellsten U."/>
            <person name="Lyons J."/>
            <person name="Suzuki A."/>
            <person name="Kondo M."/>
            <person name="Ogino H."/>
            <person name="Ochi H."/>
            <person name="Bogdanovic O."/>
            <person name="Lister R."/>
            <person name="Georgiou G."/>
            <person name="Paranjpe S."/>
            <person name="Van Kruijsbergen I."/>
            <person name="Mozaffari S."/>
            <person name="Shu S."/>
            <person name="Schmutz J."/>
            <person name="Jenkins J."/>
            <person name="Grimwood J."/>
            <person name="Carlson J."/>
            <person name="Mitros T."/>
            <person name="Simakov O."/>
            <person name="Heald R."/>
            <person name="Miller K."/>
            <person name="Haudenschild C."/>
            <person name="Kuroki Y."/>
            <person name="Tanaka T."/>
            <person name="Michiue T."/>
            <person name="Watanabe M."/>
            <person name="Kinoshita T."/>
            <person name="Ohta Y."/>
            <person name="Mawaribuchi S."/>
            <person name="Suzuki Y."/>
            <person name="Haramoto Y."/>
            <person name="Yamamoto T."/>
            <person name="Takagi C."/>
            <person name="Kitzman J."/>
            <person name="Shendure J."/>
            <person name="Nakayama T."/>
            <person name="Izutsu Y."/>
            <person name="Robert J."/>
            <person name="Dichmann D."/>
            <person name="Flajnik M."/>
            <person name="Houston D."/>
            <person name="Marcotte E."/>
            <person name="Wallingford J."/>
            <person name="Ito Y."/>
            <person name="Asashima M."/>
            <person name="Ueno N."/>
            <person name="Matsuda Y."/>
            <person name="Jan Veenstra G."/>
            <person name="Fujiyama A."/>
            <person name="Harland R."/>
            <person name="Taira M."/>
            <person name="Rokhsar D.S."/>
        </authorList>
    </citation>
    <scope>NUCLEOTIDE SEQUENCE</scope>
    <source>
        <strain evidence="13">J</strain>
        <tissue evidence="13">Blood</tissue>
    </source>
</reference>
<accession>A0A974BRF9</accession>
<dbReference type="Proteomes" id="UP000694892">
    <property type="component" value="Unassembled WGS sequence"/>
</dbReference>
<evidence type="ECO:0000256" key="8">
    <source>
        <dbReference type="ARBA" id="ARBA00023170"/>
    </source>
</evidence>